<evidence type="ECO:0000256" key="1">
    <source>
        <dbReference type="ARBA" id="ARBA00004141"/>
    </source>
</evidence>
<feature type="transmembrane region" description="Helical" evidence="5">
    <location>
        <begin position="12"/>
        <end position="36"/>
    </location>
</feature>
<evidence type="ECO:0000313" key="6">
    <source>
        <dbReference type="Proteomes" id="UP000694844"/>
    </source>
</evidence>
<dbReference type="Pfam" id="PF00822">
    <property type="entry name" value="PMP22_Claudin"/>
    <property type="match status" value="1"/>
</dbReference>
<name>A0A8B8DTD6_CRAVI</name>
<evidence type="ECO:0000256" key="2">
    <source>
        <dbReference type="ARBA" id="ARBA00022692"/>
    </source>
</evidence>
<dbReference type="Gene3D" id="1.20.140.150">
    <property type="match status" value="1"/>
</dbReference>
<dbReference type="OrthoDB" id="6137079at2759"/>
<evidence type="ECO:0000256" key="3">
    <source>
        <dbReference type="ARBA" id="ARBA00022989"/>
    </source>
</evidence>
<feature type="transmembrane region" description="Helical" evidence="5">
    <location>
        <begin position="88"/>
        <end position="109"/>
    </location>
</feature>
<dbReference type="GeneID" id="111129199"/>
<accession>A0A8B8DTD6</accession>
<proteinExistence type="predicted"/>
<sequence>MFNETFKASSIFMKLSLIPAFLGFLNHLISFASSYWRVIEKNFQELSAQQIYSNSERTYCGLWNCFSCSPNCESTVFLLEDAIEVTRVFVTIGLFLSCGTLSLTLLCLFIREVASHDFVHIGAIIISISTGGCVLIGIVVYGFSIRDHDFIMFETHILHWSYYFCIAAFFMYFVNGILLFLNVLRIKTS</sequence>
<reference evidence="7" key="2">
    <citation type="submission" date="2025-08" db="UniProtKB">
        <authorList>
            <consortium name="RefSeq"/>
        </authorList>
    </citation>
    <scope>IDENTIFICATION</scope>
    <source>
        <tissue evidence="7">Whole sample</tissue>
    </source>
</reference>
<comment type="subcellular location">
    <subcellularLocation>
        <location evidence="1">Membrane</location>
        <topology evidence="1">Multi-pass membrane protein</topology>
    </subcellularLocation>
</comment>
<dbReference type="InterPro" id="IPR004031">
    <property type="entry name" value="PMP22/EMP/MP20/Claudin"/>
</dbReference>
<reference evidence="6" key="1">
    <citation type="submission" date="2024-06" db="UniProtKB">
        <authorList>
            <consortium name="RefSeq"/>
        </authorList>
    </citation>
    <scope>NUCLEOTIDE SEQUENCE [LARGE SCALE GENOMIC DNA]</scope>
</reference>
<dbReference type="AlphaFoldDB" id="A0A8B8DTD6"/>
<dbReference type="RefSeq" id="XP_022331155.1">
    <property type="nucleotide sequence ID" value="XM_022475447.1"/>
</dbReference>
<organism evidence="6 7">
    <name type="scientific">Crassostrea virginica</name>
    <name type="common">Eastern oyster</name>
    <dbReference type="NCBI Taxonomy" id="6565"/>
    <lineage>
        <taxon>Eukaryota</taxon>
        <taxon>Metazoa</taxon>
        <taxon>Spiralia</taxon>
        <taxon>Lophotrochozoa</taxon>
        <taxon>Mollusca</taxon>
        <taxon>Bivalvia</taxon>
        <taxon>Autobranchia</taxon>
        <taxon>Pteriomorphia</taxon>
        <taxon>Ostreida</taxon>
        <taxon>Ostreoidea</taxon>
        <taxon>Ostreidae</taxon>
        <taxon>Crassostrea</taxon>
    </lineage>
</organism>
<protein>
    <submittedName>
        <fullName evidence="7">Uncharacterized protein LOC111129199 isoform X1</fullName>
    </submittedName>
</protein>
<feature type="transmembrane region" description="Helical" evidence="5">
    <location>
        <begin position="161"/>
        <end position="184"/>
    </location>
</feature>
<evidence type="ECO:0000256" key="4">
    <source>
        <dbReference type="ARBA" id="ARBA00023136"/>
    </source>
</evidence>
<dbReference type="KEGG" id="cvn:111129199"/>
<keyword evidence="2 5" id="KW-0812">Transmembrane</keyword>
<keyword evidence="3 5" id="KW-1133">Transmembrane helix</keyword>
<evidence type="ECO:0000256" key="5">
    <source>
        <dbReference type="SAM" id="Phobius"/>
    </source>
</evidence>
<dbReference type="Proteomes" id="UP000694844">
    <property type="component" value="Chromosome 1"/>
</dbReference>
<feature type="transmembrane region" description="Helical" evidence="5">
    <location>
        <begin position="121"/>
        <end position="141"/>
    </location>
</feature>
<dbReference type="GO" id="GO:0016020">
    <property type="term" value="C:membrane"/>
    <property type="evidence" value="ECO:0007669"/>
    <property type="project" value="UniProtKB-SubCell"/>
</dbReference>
<evidence type="ECO:0000313" key="7">
    <source>
        <dbReference type="RefSeq" id="XP_022331155.1"/>
    </source>
</evidence>
<keyword evidence="4 5" id="KW-0472">Membrane</keyword>
<keyword evidence="6" id="KW-1185">Reference proteome</keyword>
<gene>
    <name evidence="7" type="primary">LOC111129199</name>
</gene>